<dbReference type="STRING" id="237561.A0A1D8PM82"/>
<dbReference type="InParanoid" id="A0A1D8PM82"/>
<gene>
    <name evidence="3" type="primary">HUB1</name>
    <name evidence="4" type="ordered locus">CAALFM_C405040WA</name>
    <name evidence="3" type="ordered locus">orf19.3774.1</name>
</gene>
<evidence type="ECO:0000256" key="1">
    <source>
        <dbReference type="ARBA" id="ARBA00014108"/>
    </source>
</evidence>
<dbReference type="RefSeq" id="XP_019330931.1">
    <property type="nucleotide sequence ID" value="XM_019475386.1"/>
</dbReference>
<dbReference type="GO" id="GO:0000398">
    <property type="term" value="P:mRNA splicing, via spliceosome"/>
    <property type="evidence" value="ECO:0000318"/>
    <property type="project" value="GO_Central"/>
</dbReference>
<dbReference type="GO" id="GO:0045292">
    <property type="term" value="P:mRNA cis splicing, via spliceosome"/>
    <property type="evidence" value="ECO:0007669"/>
    <property type="project" value="EnsemblFungi"/>
</dbReference>
<reference evidence="4 5" key="3">
    <citation type="journal article" date="2013" name="Genome Biol.">
        <title>Assembly of a phased diploid Candida albicans genome facilitates allele-specific measurements and provides a simple model for repeat and indel structure.</title>
        <authorList>
            <person name="Muzzey D."/>
            <person name="Schwartz K."/>
            <person name="Weissman J.S."/>
            <person name="Sherlock G."/>
        </authorList>
    </citation>
    <scope>NUCLEOTIDE SEQUENCE [LARGE SCALE GENOMIC DNA]</scope>
    <source>
        <strain evidence="5">SC5314 / ATCC MYA-2876</strain>
    </source>
</reference>
<dbReference type="GO" id="GO:0005737">
    <property type="term" value="C:cytoplasm"/>
    <property type="evidence" value="ECO:0000318"/>
    <property type="project" value="GO_Central"/>
</dbReference>
<name>A0A1D8PM82_CANAL</name>
<dbReference type="Proteomes" id="UP000000559">
    <property type="component" value="Chromosome 4"/>
</dbReference>
<dbReference type="GO" id="GO:0044180">
    <property type="term" value="P:filamentous growth of a unicellular organism"/>
    <property type="evidence" value="ECO:0000315"/>
    <property type="project" value="CGD"/>
</dbReference>
<dbReference type="GO" id="GO:0043687">
    <property type="term" value="P:post-translational protein modification"/>
    <property type="evidence" value="ECO:0007669"/>
    <property type="project" value="EnsemblFungi"/>
</dbReference>
<dbReference type="InterPro" id="IPR029071">
    <property type="entry name" value="Ubiquitin-like_domsf"/>
</dbReference>
<dbReference type="VEuPathDB" id="FungiDB:C4_05040W_A"/>
<dbReference type="OrthoDB" id="3881at2759"/>
<evidence type="ECO:0000256" key="2">
    <source>
        <dbReference type="ARBA" id="ARBA00022786"/>
    </source>
</evidence>
<evidence type="ECO:0000313" key="5">
    <source>
        <dbReference type="Proteomes" id="UP000000559"/>
    </source>
</evidence>
<dbReference type="GO" id="GO:0033120">
    <property type="term" value="P:positive regulation of RNA splicing"/>
    <property type="evidence" value="ECO:0007669"/>
    <property type="project" value="EnsemblFungi"/>
</dbReference>
<dbReference type="PANTHER" id="PTHR13042">
    <property type="entry name" value="UBIQUITIN-LIKE PROTEIN 5"/>
    <property type="match status" value="1"/>
</dbReference>
<keyword evidence="2" id="KW-0833">Ubl conjugation pathway</keyword>
<accession>A0A1D8PM82</accession>
<dbReference type="GeneID" id="30515275"/>
<dbReference type="FunCoup" id="A0A1D8PM82">
    <property type="interactions" value="359"/>
</dbReference>
<evidence type="ECO:0000313" key="3">
    <source>
        <dbReference type="CGD" id="CAL0000191602"/>
    </source>
</evidence>
<dbReference type="SUPFAM" id="SSF54236">
    <property type="entry name" value="Ubiquitin-like"/>
    <property type="match status" value="1"/>
</dbReference>
<reference evidence="4 5" key="1">
    <citation type="journal article" date="2004" name="Proc. Natl. Acad. Sci. U.S.A.">
        <title>The diploid genome sequence of Candida albicans.</title>
        <authorList>
            <person name="Jones T."/>
            <person name="Federspiel N.A."/>
            <person name="Chibana H."/>
            <person name="Dungan J."/>
            <person name="Kalman S."/>
            <person name="Magee B.B."/>
            <person name="Newport G."/>
            <person name="Thorstenson Y.R."/>
            <person name="Agabian N."/>
            <person name="Magee P.T."/>
            <person name="Davis R.W."/>
            <person name="Scherer S."/>
        </authorList>
    </citation>
    <scope>NUCLEOTIDE SEQUENCE [LARGE SCALE GENOMIC DNA]</scope>
    <source>
        <strain evidence="5">SC5314 / ATCC MYA-2876</strain>
    </source>
</reference>
<dbReference type="OMA" id="GMSLEMQ"/>
<dbReference type="eggNOG" id="KOG3493">
    <property type="taxonomic scope" value="Eukaryota"/>
</dbReference>
<dbReference type="InterPro" id="IPR039732">
    <property type="entry name" value="Hub1/Ubl5"/>
</dbReference>
<dbReference type="AlphaFoldDB" id="A0A1D8PM82"/>
<reference evidence="4 5" key="2">
    <citation type="journal article" date="2007" name="Genome Biol.">
        <title>Assembly of the Candida albicans genome into sixteen supercontigs aligned on the eight chromosomes.</title>
        <authorList>
            <person name="van het Hoog M."/>
            <person name="Rast T.J."/>
            <person name="Martchenko M."/>
            <person name="Grindle S."/>
            <person name="Dignard D."/>
            <person name="Hogues H."/>
            <person name="Cuomo C."/>
            <person name="Berriman M."/>
            <person name="Scherer S."/>
            <person name="Magee B.B."/>
            <person name="Whiteway M."/>
            <person name="Chibana H."/>
            <person name="Nantel A."/>
            <person name="Magee P.T."/>
        </authorList>
    </citation>
    <scope>GENOME REANNOTATION</scope>
    <source>
        <strain evidence="5">SC5314 / ATCC MYA-2876</strain>
    </source>
</reference>
<dbReference type="EMBL" id="CP017626">
    <property type="protein sequence ID" value="AOW29245.1"/>
    <property type="molecule type" value="Genomic_DNA"/>
</dbReference>
<sequence>MIEIQANDRLGKKIKLKCLETDTIGDVKKILGLQIGTPSEKIILKKGYQVYKDHITLDDYEIHDGFNFELYYG</sequence>
<evidence type="ECO:0000313" key="4">
    <source>
        <dbReference type="EMBL" id="AOW29245.1"/>
    </source>
</evidence>
<dbReference type="GO" id="GO:0005634">
    <property type="term" value="C:nucleus"/>
    <property type="evidence" value="ECO:0000318"/>
    <property type="project" value="GO_Central"/>
</dbReference>
<dbReference type="CGD" id="CAL0000191602">
    <property type="gene designation" value="HUB1"/>
</dbReference>
<organism evidence="4 5">
    <name type="scientific">Candida albicans (strain SC5314 / ATCC MYA-2876)</name>
    <name type="common">Yeast</name>
    <dbReference type="NCBI Taxonomy" id="237561"/>
    <lineage>
        <taxon>Eukaryota</taxon>
        <taxon>Fungi</taxon>
        <taxon>Dikarya</taxon>
        <taxon>Ascomycota</taxon>
        <taxon>Saccharomycotina</taxon>
        <taxon>Pichiomycetes</taxon>
        <taxon>Debaryomycetaceae</taxon>
        <taxon>Candida/Lodderomyces clade</taxon>
        <taxon>Candida</taxon>
    </lineage>
</organism>
<dbReference type="GO" id="GO:0000753">
    <property type="term" value="P:cell morphogenesis involved in conjugation with cellular fusion"/>
    <property type="evidence" value="ECO:0007669"/>
    <property type="project" value="EnsemblFungi"/>
</dbReference>
<keyword evidence="5" id="KW-1185">Reference proteome</keyword>
<dbReference type="GO" id="GO:0031386">
    <property type="term" value="F:protein tag activity"/>
    <property type="evidence" value="ECO:0000318"/>
    <property type="project" value="GO_Central"/>
</dbReference>
<dbReference type="FunFam" id="3.10.20.90:FF:000052">
    <property type="entry name" value="Ubiquitin-like protein 5"/>
    <property type="match status" value="1"/>
</dbReference>
<dbReference type="Gene3D" id="3.10.20.90">
    <property type="entry name" value="Phosphatidylinositol 3-kinase Catalytic Subunit, Chain A, domain 1"/>
    <property type="match status" value="1"/>
</dbReference>
<dbReference type="SMR" id="A0A1D8PM82"/>
<proteinExistence type="predicted"/>
<dbReference type="KEGG" id="cal:CAALFM_C405040WA"/>
<protein>
    <recommendedName>
        <fullName evidence="1">Ubiquitin-like modifier HUB1</fullName>
    </recommendedName>
</protein>